<proteinExistence type="predicted"/>
<keyword evidence="3" id="KW-1185">Reference proteome</keyword>
<dbReference type="CDD" id="cd00093">
    <property type="entry name" value="HTH_XRE"/>
    <property type="match status" value="1"/>
</dbReference>
<sequence>MKNEIIDKAIKSIGTTQIGFAKLIGVSQSTVSDWLNSKKKVSPRLVPLIVNLTNGKVKAYEIRPDLPELFGKQNESHTQHTDA</sequence>
<dbReference type="InterPro" id="IPR010982">
    <property type="entry name" value="Lambda_DNA-bd_dom_sf"/>
</dbReference>
<dbReference type="SMART" id="SM00530">
    <property type="entry name" value="HTH_XRE"/>
    <property type="match status" value="1"/>
</dbReference>
<dbReference type="SUPFAM" id="SSF47413">
    <property type="entry name" value="lambda repressor-like DNA-binding domains"/>
    <property type="match status" value="1"/>
</dbReference>
<gene>
    <name evidence="2" type="ORF">A3Q29_11135</name>
</gene>
<name>A0A1S1HJA6_PROST</name>
<dbReference type="AlphaFoldDB" id="A0A1S1HJA6"/>
<dbReference type="Proteomes" id="UP000179588">
    <property type="component" value="Unassembled WGS sequence"/>
</dbReference>
<organism evidence="2 3">
    <name type="scientific">Providencia stuartii</name>
    <dbReference type="NCBI Taxonomy" id="588"/>
    <lineage>
        <taxon>Bacteria</taxon>
        <taxon>Pseudomonadati</taxon>
        <taxon>Pseudomonadota</taxon>
        <taxon>Gammaproteobacteria</taxon>
        <taxon>Enterobacterales</taxon>
        <taxon>Morganellaceae</taxon>
        <taxon>Providencia</taxon>
    </lineage>
</organism>
<accession>A0A1S1HJA6</accession>
<dbReference type="InterPro" id="IPR001387">
    <property type="entry name" value="Cro/C1-type_HTH"/>
</dbReference>
<dbReference type="RefSeq" id="WP_070929985.1">
    <property type="nucleotide sequence ID" value="NZ_JAWIYV010000510.1"/>
</dbReference>
<evidence type="ECO:0000313" key="2">
    <source>
        <dbReference type="EMBL" id="OHT22364.1"/>
    </source>
</evidence>
<feature type="domain" description="HTH cro/C1-type" evidence="1">
    <location>
        <begin position="16"/>
        <end position="60"/>
    </location>
</feature>
<evidence type="ECO:0000259" key="1">
    <source>
        <dbReference type="PROSITE" id="PS50943"/>
    </source>
</evidence>
<dbReference type="EMBL" id="LVIE01000234">
    <property type="protein sequence ID" value="OHT22364.1"/>
    <property type="molecule type" value="Genomic_DNA"/>
</dbReference>
<dbReference type="GO" id="GO:0003677">
    <property type="term" value="F:DNA binding"/>
    <property type="evidence" value="ECO:0007669"/>
    <property type="project" value="InterPro"/>
</dbReference>
<reference evidence="2 3" key="1">
    <citation type="submission" date="2016-03" db="EMBL/GenBank/DDBJ databases">
        <title>Genome sequence of Providencia stuartii strain, isolated from the salivary glands of larval Lucilia sericata.</title>
        <authorList>
            <person name="Yuan Y."/>
            <person name="Zhang Y."/>
            <person name="Fu S."/>
            <person name="Crippen T.L."/>
            <person name="Visi D."/>
            <person name="Benbow M.E."/>
            <person name="Allen M."/>
            <person name="Tomberlin J.K."/>
            <person name="Sze S.-H."/>
            <person name="Tarone A.M."/>
        </authorList>
    </citation>
    <scope>NUCLEOTIDE SEQUENCE [LARGE SCALE GENOMIC DNA]</scope>
    <source>
        <strain evidence="2 3">Crippen</strain>
    </source>
</reference>
<evidence type="ECO:0000313" key="3">
    <source>
        <dbReference type="Proteomes" id="UP000179588"/>
    </source>
</evidence>
<comment type="caution">
    <text evidence="2">The sequence shown here is derived from an EMBL/GenBank/DDBJ whole genome shotgun (WGS) entry which is preliminary data.</text>
</comment>
<dbReference type="Gene3D" id="1.10.260.40">
    <property type="entry name" value="lambda repressor-like DNA-binding domains"/>
    <property type="match status" value="1"/>
</dbReference>
<dbReference type="InterPro" id="IPR031856">
    <property type="entry name" value="YdaS_toxin-like"/>
</dbReference>
<protein>
    <recommendedName>
        <fullName evidence="1">HTH cro/C1-type domain-containing protein</fullName>
    </recommendedName>
</protein>
<dbReference type="Pfam" id="PF15943">
    <property type="entry name" value="YdaS_toxin"/>
    <property type="match status" value="1"/>
</dbReference>
<dbReference type="PROSITE" id="PS50943">
    <property type="entry name" value="HTH_CROC1"/>
    <property type="match status" value="1"/>
</dbReference>